<reference evidence="1" key="1">
    <citation type="submission" date="2020-09" db="EMBL/GenBank/DDBJ databases">
        <title>Genome-Enabled Discovery of Anthraquinone Biosynthesis in Senna tora.</title>
        <authorList>
            <person name="Kang S.-H."/>
            <person name="Pandey R.P."/>
            <person name="Lee C.-M."/>
            <person name="Sim J.-S."/>
            <person name="Jeong J.-T."/>
            <person name="Choi B.-S."/>
            <person name="Jung M."/>
            <person name="Ginzburg D."/>
            <person name="Zhao K."/>
            <person name="Won S.Y."/>
            <person name="Oh T.-J."/>
            <person name="Yu Y."/>
            <person name="Kim N.-H."/>
            <person name="Lee O.R."/>
            <person name="Lee T.-H."/>
            <person name="Bashyal P."/>
            <person name="Kim T.-S."/>
            <person name="Lee W.-H."/>
            <person name="Kawkins C."/>
            <person name="Kim C.-K."/>
            <person name="Kim J.S."/>
            <person name="Ahn B.O."/>
            <person name="Rhee S.Y."/>
            <person name="Sohng J.K."/>
        </authorList>
    </citation>
    <scope>NUCLEOTIDE SEQUENCE</scope>
    <source>
        <tissue evidence="1">Leaf</tissue>
    </source>
</reference>
<dbReference type="EMBL" id="JAAIUW010000001">
    <property type="protein sequence ID" value="KAF7845587.1"/>
    <property type="molecule type" value="Genomic_DNA"/>
</dbReference>
<protein>
    <submittedName>
        <fullName evidence="1">Uncharacterized protein</fullName>
    </submittedName>
</protein>
<gene>
    <name evidence="1" type="ORF">G2W53_002492</name>
</gene>
<proteinExistence type="predicted"/>
<accession>A0A834XKN1</accession>
<comment type="caution">
    <text evidence="1">The sequence shown here is derived from an EMBL/GenBank/DDBJ whole genome shotgun (WGS) entry which is preliminary data.</text>
</comment>
<organism evidence="1 2">
    <name type="scientific">Senna tora</name>
    <dbReference type="NCBI Taxonomy" id="362788"/>
    <lineage>
        <taxon>Eukaryota</taxon>
        <taxon>Viridiplantae</taxon>
        <taxon>Streptophyta</taxon>
        <taxon>Embryophyta</taxon>
        <taxon>Tracheophyta</taxon>
        <taxon>Spermatophyta</taxon>
        <taxon>Magnoliopsida</taxon>
        <taxon>eudicotyledons</taxon>
        <taxon>Gunneridae</taxon>
        <taxon>Pentapetalae</taxon>
        <taxon>rosids</taxon>
        <taxon>fabids</taxon>
        <taxon>Fabales</taxon>
        <taxon>Fabaceae</taxon>
        <taxon>Caesalpinioideae</taxon>
        <taxon>Cassia clade</taxon>
        <taxon>Senna</taxon>
    </lineage>
</organism>
<dbReference type="AlphaFoldDB" id="A0A834XKN1"/>
<keyword evidence="2" id="KW-1185">Reference proteome</keyword>
<dbReference type="Proteomes" id="UP000634136">
    <property type="component" value="Unassembled WGS sequence"/>
</dbReference>
<evidence type="ECO:0000313" key="1">
    <source>
        <dbReference type="EMBL" id="KAF7845587.1"/>
    </source>
</evidence>
<evidence type="ECO:0000313" key="2">
    <source>
        <dbReference type="Proteomes" id="UP000634136"/>
    </source>
</evidence>
<name>A0A834XKN1_9FABA</name>
<sequence>MSLKLKPLVDETQDIVEAKGYLKQRGIDVSKGKVVLRAHVPVRAPRAALRCNSYSTIVFHIHLAPRLHHRPYHIINVSSPIHTNTITIKAEIS</sequence>